<comment type="caution">
    <text evidence="1">The sequence shown here is derived from an EMBL/GenBank/DDBJ whole genome shotgun (WGS) entry which is preliminary data.</text>
</comment>
<name>A0A3R7LIR2_9RHOB</name>
<sequence>MLLTAAWVTAGLSRAKKLPRLDALLARTGEGKLDLHMYLEGVKRHLPSITMEEWRARHSSTRIPQSDSRKGGS</sequence>
<protein>
    <submittedName>
        <fullName evidence="1">Uncharacterized protein</fullName>
    </submittedName>
</protein>
<reference evidence="1" key="1">
    <citation type="submission" date="2018-05" db="EMBL/GenBank/DDBJ databases">
        <title>Reclassification of Methylarcula marina and Methylarcula terricola as Paracoccus methylarcula sp.nov., comb.nov. and Paracoccus terricola comb.nov.</title>
        <authorList>
            <person name="Shmareva M.N."/>
            <person name="Doronina N.V."/>
            <person name="Vasilenko O.V."/>
            <person name="Tarlachkov S.V."/>
            <person name="Trotsenko Y.A."/>
        </authorList>
    </citation>
    <scope>NUCLEOTIDE SEQUENCE [LARGE SCALE GENOMIC DNA]</scope>
    <source>
        <strain evidence="1">VKM B-2159</strain>
    </source>
</reference>
<evidence type="ECO:0000313" key="2">
    <source>
        <dbReference type="Proteomes" id="UP000238137"/>
    </source>
</evidence>
<keyword evidence="2" id="KW-1185">Reference proteome</keyword>
<dbReference type="EMBL" id="PXNQ02000003">
    <property type="protein sequence ID" value="RNF35388.1"/>
    <property type="molecule type" value="Genomic_DNA"/>
</dbReference>
<evidence type="ECO:0000313" key="1">
    <source>
        <dbReference type="EMBL" id="RNF35388.1"/>
    </source>
</evidence>
<organism evidence="1 2">
    <name type="scientific">Paracoccus methylarcula</name>
    <dbReference type="NCBI Taxonomy" id="72022"/>
    <lineage>
        <taxon>Bacteria</taxon>
        <taxon>Pseudomonadati</taxon>
        <taxon>Pseudomonadota</taxon>
        <taxon>Alphaproteobacteria</taxon>
        <taxon>Rhodobacterales</taxon>
        <taxon>Paracoccaceae</taxon>
        <taxon>Paracoccus</taxon>
    </lineage>
</organism>
<gene>
    <name evidence="1" type="ORF">A7A09_007325</name>
</gene>
<accession>A0A3R7LIR2</accession>
<dbReference type="AlphaFoldDB" id="A0A3R7LIR2"/>
<dbReference type="Proteomes" id="UP000238137">
    <property type="component" value="Unassembled WGS sequence"/>
</dbReference>
<proteinExistence type="predicted"/>